<proteinExistence type="predicted"/>
<reference evidence="1" key="1">
    <citation type="submission" date="2024-06" db="EMBL/GenBank/DDBJ databases">
        <title>Caulobacter inopinatus, sp. nov.</title>
        <authorList>
            <person name="Donachie S.P."/>
        </authorList>
    </citation>
    <scope>NUCLEOTIDE SEQUENCE</scope>
    <source>
        <strain evidence="1">73W</strain>
    </source>
</reference>
<organism evidence="1">
    <name type="scientific">Caulobacter sp. 73W</name>
    <dbReference type="NCBI Taxonomy" id="3161137"/>
    <lineage>
        <taxon>Bacteria</taxon>
        <taxon>Pseudomonadati</taxon>
        <taxon>Pseudomonadota</taxon>
        <taxon>Alphaproteobacteria</taxon>
        <taxon>Caulobacterales</taxon>
        <taxon>Caulobacteraceae</taxon>
        <taxon>Caulobacter</taxon>
    </lineage>
</organism>
<dbReference type="RefSeq" id="WP_369060101.1">
    <property type="nucleotide sequence ID" value="NZ_CP158375.1"/>
</dbReference>
<evidence type="ECO:0000313" key="1">
    <source>
        <dbReference type="EMBL" id="XDO97107.1"/>
    </source>
</evidence>
<dbReference type="EMBL" id="CP158375">
    <property type="protein sequence ID" value="XDO97107.1"/>
    <property type="molecule type" value="Genomic_DNA"/>
</dbReference>
<protein>
    <submittedName>
        <fullName evidence="1">Uncharacterized protein</fullName>
    </submittedName>
</protein>
<gene>
    <name evidence="1" type="ORF">ABOZ73_01385</name>
</gene>
<sequence length="201" mass="21158">MIGAAASAGVLSQKPALSVSAANGDLTGYSAAQTLDISRVVGGDASFTAEVNGNPDAATYGLDFRLTERASYSQDVTQSLSFGASWNENEAALRSSMGRRMGFGLVPSANFLRLSMEMNALQPMAPGREAVGRADISSALTLGGRPLGSFAIGAGNRGEERVAVSFTRPLQLPAEFTLSTQERNDGPPDQRVVMRLLKVDW</sequence>
<accession>A0AB39KU76</accession>
<name>A0AB39KU76_9CAUL</name>
<dbReference type="AlphaFoldDB" id="A0AB39KU76"/>